<sequence>MKNQLLAEIKQSFTQAKKHCENNEFLSDAKDALQKKHAHRSKLWINYLAEQLLISSKKDRPETEEYLAFYQANKERRQLLGLNEFLFDIVIGKMTNIKTASGFRNQLAKDETLKALSHAVWIVESEFQLKNSRALLVDMNKLILGKAKNKLFVMSIDNGSRIENWAEETLRLLTKEDDANIFLAKIPHPKDWFNLNVDDIELIEIS</sequence>
<protein>
    <submittedName>
        <fullName evidence="1">Uncharacterized protein</fullName>
    </submittedName>
</protein>
<reference evidence="2" key="1">
    <citation type="submission" date="2016-10" db="EMBL/GenBank/DDBJ databases">
        <authorList>
            <person name="Varghese N."/>
            <person name="Submissions S."/>
        </authorList>
    </citation>
    <scope>NUCLEOTIDE SEQUENCE [LARGE SCALE GENOMIC DNA]</scope>
    <source>
        <strain evidence="2">ANC 5076</strain>
    </source>
</reference>
<accession>A0A1I6TST0</accession>
<keyword evidence="2" id="KW-1185">Reference proteome</keyword>
<dbReference type="Proteomes" id="UP000182827">
    <property type="component" value="Unassembled WGS sequence"/>
</dbReference>
<gene>
    <name evidence="1" type="ORF">SAMN05444586_101262</name>
</gene>
<evidence type="ECO:0000313" key="1">
    <source>
        <dbReference type="EMBL" id="SFS92057.1"/>
    </source>
</evidence>
<dbReference type="RefSeq" id="WP_074946099.1">
    <property type="nucleotide sequence ID" value="NZ_FOZU01000012.1"/>
</dbReference>
<evidence type="ECO:0000313" key="2">
    <source>
        <dbReference type="Proteomes" id="UP000182827"/>
    </source>
</evidence>
<name>A0A1I6TST0_9GAMM</name>
<dbReference type="AlphaFoldDB" id="A0A1I6TST0"/>
<organism evidence="1 2">
    <name type="scientific">Acinetobacter bohemicus</name>
    <dbReference type="NCBI Taxonomy" id="1435036"/>
    <lineage>
        <taxon>Bacteria</taxon>
        <taxon>Pseudomonadati</taxon>
        <taxon>Pseudomonadota</taxon>
        <taxon>Gammaproteobacteria</taxon>
        <taxon>Moraxellales</taxon>
        <taxon>Moraxellaceae</taxon>
        <taxon>Acinetobacter</taxon>
    </lineage>
</organism>
<dbReference type="EMBL" id="FOZU01000012">
    <property type="protein sequence ID" value="SFS92057.1"/>
    <property type="molecule type" value="Genomic_DNA"/>
</dbReference>
<proteinExistence type="predicted"/>